<proteinExistence type="predicted"/>
<evidence type="ECO:0000256" key="2">
    <source>
        <dbReference type="SAM" id="Phobius"/>
    </source>
</evidence>
<accession>A0AAV9Z3S6</accession>
<reference evidence="4 5" key="1">
    <citation type="journal article" date="2024" name="J Genomics">
        <title>Draft genome sequencing and assembly of Favolaschia claudopus CIRM-BRFM 2984 isolated from oak limbs.</title>
        <authorList>
            <person name="Navarro D."/>
            <person name="Drula E."/>
            <person name="Chaduli D."/>
            <person name="Cazenave R."/>
            <person name="Ahrendt S."/>
            <person name="Wang J."/>
            <person name="Lipzen A."/>
            <person name="Daum C."/>
            <person name="Barry K."/>
            <person name="Grigoriev I.V."/>
            <person name="Favel A."/>
            <person name="Rosso M.N."/>
            <person name="Martin F."/>
        </authorList>
    </citation>
    <scope>NUCLEOTIDE SEQUENCE [LARGE SCALE GENOMIC DNA]</scope>
    <source>
        <strain evidence="4 5">CIRM-BRFM 2984</strain>
    </source>
</reference>
<dbReference type="Pfam" id="PF20231">
    <property type="entry name" value="DUF6589"/>
    <property type="match status" value="1"/>
</dbReference>
<feature type="transmembrane region" description="Helical" evidence="2">
    <location>
        <begin position="467"/>
        <end position="483"/>
    </location>
</feature>
<sequence>MSRNPPKARFTEDIPPSTPYSTRPAFQVTMSRDGHSDTFGAVGGDSPVPSSPSTPVPQWIPFAAHGPGMSGPVSAAWPPLVYTSPAPGPLVTSQPIYRPVYPIQPFPPPSFRNMSDAATQTEAQAEAAIDLRTKMANDFASNIFDGIIPHTNAGGRQRTRFRWPLGVEIAPEDRLLVVFRAIKKAGFPTLGSFFAQVFDDKTIYNKHRTVYHTIASFLQAKERSIAHHPVAIVDLIFRHRKSQEFVDGTAVDPNFSLPRYSLPPSARLDLSINEPSTNSTRNALINWSLHRMIERIEKETRELLKPQHGFLHRPKDPAVTWEGLLAWSLIQSQETIAVNAPAIFTLLTTIAVNRNAGHKLEAMAAVVNEESGELGNTDDGLPFLNEAVSSASDATTAQGVEEDNMDGEEEEEEEESGSGHEDDGELGETPTLFVKVGHRDPWQASLKALAVTVIILVLLYFRNRFALMLPILIGLFAFACNAHREFISVLCRLGLSISYSAILAQLHVLGADSAEQLRLIGAFSEITGPAFLVLFDNVNKMQRAWRATLGHKSEVKSGTASTIIGLVGVRPGAFLSEPLNKAISEGRRGALTVQKLKDDILWDHIRGVGVGHVLRVWLKYIPALACHREAVEKIFSSEFQKHRLQLRKSDIRSTRLTNIDESTTVGAASVLQNIIIGQLSIIPTSLHRWLVMICGDQLSIDRIRKIKDYARKFLTPFTRHEWALPVIQLWHLKWNWQKAIFRLHWHDGLGKDVFGLRHDCELLERGKFNPDKCDFYPAHHILEDRFDAIILDALRLICQQETGVTYGAEVNLTDGLSNYFESSGQLHKCSFDKLRQFASIVYERYMCIAAAEDALGHTTPRDTQLYGPAWTPAENTESDDEDEADSMPALAPLGSSSKPPPAKKAKKSRHKVSGQPKRNFSSGDQAMVNLCHFTRVTFWYLELCAAVAEGDIGRVFEVVKLLRFSFWGAGSTNYGNELLELACNFLYEWSDDLRFTVFENYLVNPTGRIGHWLELDLLQEHFNFWIKVLFNSKSHDFDGKHLSEAVGLNIPGISKIREQFPGLFGLKKNGQKHRKTLALDDINRLGIHFRDQHILEWESGRDQPYLVINEFAKGLQS</sequence>
<feature type="compositionally biased region" description="Acidic residues" evidence="1">
    <location>
        <begin position="400"/>
        <end position="426"/>
    </location>
</feature>
<dbReference type="InterPro" id="IPR046496">
    <property type="entry name" value="DUF6589"/>
</dbReference>
<dbReference type="Proteomes" id="UP001362999">
    <property type="component" value="Unassembled WGS sequence"/>
</dbReference>
<feature type="compositionally biased region" description="Low complexity" evidence="1">
    <location>
        <begin position="888"/>
        <end position="897"/>
    </location>
</feature>
<evidence type="ECO:0000256" key="1">
    <source>
        <dbReference type="SAM" id="MobiDB-lite"/>
    </source>
</evidence>
<keyword evidence="2" id="KW-0812">Transmembrane</keyword>
<evidence type="ECO:0000313" key="4">
    <source>
        <dbReference type="EMBL" id="KAK6969563.1"/>
    </source>
</evidence>
<feature type="region of interest" description="Disordered" evidence="1">
    <location>
        <begin position="391"/>
        <end position="426"/>
    </location>
</feature>
<name>A0AAV9Z3S6_9AGAR</name>
<dbReference type="AlphaFoldDB" id="A0AAV9Z3S6"/>
<keyword evidence="2" id="KW-0472">Membrane</keyword>
<gene>
    <name evidence="4" type="ORF">R3P38DRAFT_3242915</name>
</gene>
<feature type="domain" description="DUF6589" evidence="3">
    <location>
        <begin position="590"/>
        <end position="1073"/>
    </location>
</feature>
<organism evidence="4 5">
    <name type="scientific">Favolaschia claudopus</name>
    <dbReference type="NCBI Taxonomy" id="2862362"/>
    <lineage>
        <taxon>Eukaryota</taxon>
        <taxon>Fungi</taxon>
        <taxon>Dikarya</taxon>
        <taxon>Basidiomycota</taxon>
        <taxon>Agaricomycotina</taxon>
        <taxon>Agaricomycetes</taxon>
        <taxon>Agaricomycetidae</taxon>
        <taxon>Agaricales</taxon>
        <taxon>Marasmiineae</taxon>
        <taxon>Mycenaceae</taxon>
        <taxon>Favolaschia</taxon>
    </lineage>
</organism>
<keyword evidence="2" id="KW-1133">Transmembrane helix</keyword>
<feature type="compositionally biased region" description="Acidic residues" evidence="1">
    <location>
        <begin position="876"/>
        <end position="885"/>
    </location>
</feature>
<evidence type="ECO:0000259" key="3">
    <source>
        <dbReference type="Pfam" id="PF20231"/>
    </source>
</evidence>
<feature type="region of interest" description="Disordered" evidence="1">
    <location>
        <begin position="1"/>
        <end position="54"/>
    </location>
</feature>
<evidence type="ECO:0000313" key="5">
    <source>
        <dbReference type="Proteomes" id="UP001362999"/>
    </source>
</evidence>
<feature type="region of interest" description="Disordered" evidence="1">
    <location>
        <begin position="860"/>
        <end position="920"/>
    </location>
</feature>
<keyword evidence="5" id="KW-1185">Reference proteome</keyword>
<comment type="caution">
    <text evidence="4">The sequence shown here is derived from an EMBL/GenBank/DDBJ whole genome shotgun (WGS) entry which is preliminary data.</text>
</comment>
<feature type="transmembrane region" description="Helical" evidence="2">
    <location>
        <begin position="444"/>
        <end position="461"/>
    </location>
</feature>
<protein>
    <recommendedName>
        <fullName evidence="3">DUF6589 domain-containing protein</fullName>
    </recommendedName>
</protein>
<feature type="compositionally biased region" description="Basic residues" evidence="1">
    <location>
        <begin position="901"/>
        <end position="912"/>
    </location>
</feature>
<dbReference type="EMBL" id="JAWWNJ010000219">
    <property type="protein sequence ID" value="KAK6969563.1"/>
    <property type="molecule type" value="Genomic_DNA"/>
</dbReference>